<gene>
    <name evidence="1" type="ORF">BST17_25205</name>
</gene>
<name>A0A1W9YQ22_MYCBA</name>
<dbReference type="AlphaFoldDB" id="A0A1W9YQ22"/>
<dbReference type="STRING" id="564198.BST17_25205"/>
<protein>
    <recommendedName>
        <fullName evidence="3">Diacylglycerol O-acyltransferase</fullName>
    </recommendedName>
</protein>
<evidence type="ECO:0008006" key="3">
    <source>
        <dbReference type="Google" id="ProtNLM"/>
    </source>
</evidence>
<proteinExistence type="predicted"/>
<evidence type="ECO:0000313" key="1">
    <source>
        <dbReference type="EMBL" id="ORA02099.1"/>
    </source>
</evidence>
<reference evidence="1 2" key="1">
    <citation type="submission" date="2017-02" db="EMBL/GenBank/DDBJ databases">
        <title>The new phylogeny of genus Mycobacterium.</title>
        <authorList>
            <person name="Tortoli E."/>
            <person name="Trovato A."/>
            <person name="Cirillo D.M."/>
        </authorList>
    </citation>
    <scope>NUCLEOTIDE SEQUENCE [LARGE SCALE GENOMIC DNA]</scope>
    <source>
        <strain evidence="1 2">DSM 45578</strain>
    </source>
</reference>
<comment type="caution">
    <text evidence="1">The sequence shown here is derived from an EMBL/GenBank/DDBJ whole genome shotgun (WGS) entry which is preliminary data.</text>
</comment>
<keyword evidence="2" id="KW-1185">Reference proteome</keyword>
<dbReference type="Proteomes" id="UP000192366">
    <property type="component" value="Unassembled WGS sequence"/>
</dbReference>
<organism evidence="1 2">
    <name type="scientific">Mycolicibacterium bacteremicum</name>
    <name type="common">Mycobacterium bacteremicum</name>
    <dbReference type="NCBI Taxonomy" id="564198"/>
    <lineage>
        <taxon>Bacteria</taxon>
        <taxon>Bacillati</taxon>
        <taxon>Actinomycetota</taxon>
        <taxon>Actinomycetes</taxon>
        <taxon>Mycobacteriales</taxon>
        <taxon>Mycobacteriaceae</taxon>
        <taxon>Mycolicibacterium</taxon>
    </lineage>
</organism>
<dbReference type="RefSeq" id="WP_083061641.1">
    <property type="nucleotide sequence ID" value="NZ_JACKVM010000014.1"/>
</dbReference>
<dbReference type="OrthoDB" id="4370298at2"/>
<accession>A0A1W9YQ22</accession>
<evidence type="ECO:0000313" key="2">
    <source>
        <dbReference type="Proteomes" id="UP000192366"/>
    </source>
</evidence>
<sequence length="416" mass="44360">MSFLVADECAVHPPRVPVATLDAAHSRRRSAVVVGPLRLPEPDVLAARLDAMTAAGPVARLCLDPSSERTDWARTGPAGAPQLHSIAAPSAPAELLRTVRALDDRAVTVAAAGPWLAIDFSHGLGEIPLIHTLLDVLFGLTDPRDPVSWQRYRRTPCPLRSAALKTFGVHPVRVAKLLAAQRLRPSSPPAVETGPAIEFVASPTTRVLGLNAGQLGEMRARRDAALPGVSMVALFTCALHLALDRVGITVSDTVKIPFDVRRYLPRGHDTLGSFSAGLDFTLDRTGGPAALQRAMTRATRTGRPVANLLVGTAKARRCPDGPATDTVASSPPLQLLHSNLGWAQWNGPWPFTDRRSAAMLVASDPATPVGLTVTSVGITENLWFTAEFHRSVHDPDAVDAALELLPRTVADLTRLD</sequence>
<dbReference type="EMBL" id="MVHJ01000034">
    <property type="protein sequence ID" value="ORA02099.1"/>
    <property type="molecule type" value="Genomic_DNA"/>
</dbReference>